<feature type="domain" description="Enoyl reductase (ER)" evidence="3">
    <location>
        <begin position="11"/>
        <end position="311"/>
    </location>
</feature>
<keyword evidence="5" id="KW-1185">Reference proteome</keyword>
<dbReference type="Proteomes" id="UP001205740">
    <property type="component" value="Unassembled WGS sequence"/>
</dbReference>
<dbReference type="SMART" id="SM00829">
    <property type="entry name" value="PKS_ER"/>
    <property type="match status" value="1"/>
</dbReference>
<dbReference type="PANTHER" id="PTHR48106">
    <property type="entry name" value="QUINONE OXIDOREDUCTASE PIG3-RELATED"/>
    <property type="match status" value="1"/>
</dbReference>
<accession>A0ABT1H536</accession>
<dbReference type="Gene3D" id="3.40.50.720">
    <property type="entry name" value="NAD(P)-binding Rossmann-like Domain"/>
    <property type="match status" value="1"/>
</dbReference>
<dbReference type="Pfam" id="PF00107">
    <property type="entry name" value="ADH_zinc_N"/>
    <property type="match status" value="1"/>
</dbReference>
<dbReference type="InterPro" id="IPR020843">
    <property type="entry name" value="ER"/>
</dbReference>
<keyword evidence="1" id="KW-0521">NADP</keyword>
<dbReference type="InterPro" id="IPR013154">
    <property type="entry name" value="ADH-like_N"/>
</dbReference>
<dbReference type="EMBL" id="JAMTCG010000006">
    <property type="protein sequence ID" value="MCP2162069.1"/>
    <property type="molecule type" value="Genomic_DNA"/>
</dbReference>
<keyword evidence="2" id="KW-0560">Oxidoreductase</keyword>
<reference evidence="4 5" key="1">
    <citation type="submission" date="2022-06" db="EMBL/GenBank/DDBJ databases">
        <title>Genomic Encyclopedia of Archaeal and Bacterial Type Strains, Phase II (KMG-II): from individual species to whole genera.</title>
        <authorList>
            <person name="Goeker M."/>
        </authorList>
    </citation>
    <scope>NUCLEOTIDE SEQUENCE [LARGE SCALE GENOMIC DNA]</scope>
    <source>
        <strain evidence="4 5">DSM 45037</strain>
    </source>
</reference>
<evidence type="ECO:0000256" key="2">
    <source>
        <dbReference type="ARBA" id="ARBA00023002"/>
    </source>
</evidence>
<evidence type="ECO:0000259" key="3">
    <source>
        <dbReference type="SMART" id="SM00829"/>
    </source>
</evidence>
<evidence type="ECO:0000313" key="5">
    <source>
        <dbReference type="Proteomes" id="UP001205740"/>
    </source>
</evidence>
<comment type="caution">
    <text evidence="4">The sequence shown here is derived from an EMBL/GenBank/DDBJ whole genome shotgun (WGS) entry which is preliminary data.</text>
</comment>
<dbReference type="Gene3D" id="3.90.180.10">
    <property type="entry name" value="Medium-chain alcohol dehydrogenases, catalytic domain"/>
    <property type="match status" value="1"/>
</dbReference>
<proteinExistence type="predicted"/>
<dbReference type="InterPro" id="IPR013149">
    <property type="entry name" value="ADH-like_C"/>
</dbReference>
<dbReference type="Pfam" id="PF08240">
    <property type="entry name" value="ADH_N"/>
    <property type="match status" value="1"/>
</dbReference>
<name>A0ABT1H536_9NOCA</name>
<dbReference type="InterPro" id="IPR011032">
    <property type="entry name" value="GroES-like_sf"/>
</dbReference>
<dbReference type="SUPFAM" id="SSF50129">
    <property type="entry name" value="GroES-like"/>
    <property type="match status" value="1"/>
</dbReference>
<sequence length="313" mass="32142">MSATVVATAFGGPEVLAVRDLDVTDPGQGEVVVDFHAVGVNPVEYKTYSGAMGSDESTLPMRLGNEGAGVIVAVGPDTTGPAGPLAVGDEVVVFRGVGTYSARSVQPASAVVPKPSALSWEVAAGMLLTATTAHDGLEVVGITADDTLLVHGASGAVGLAVVQLARLAGARVIGTAREENHGFLREIGAEPVAYGDGLLDRVRELAPDGVTVAYDAVGTDEAVDVSLALVEDRTRIVTIAAFGRAESDGFRSIGGGDPESSRRRDAARTDLLALAADGRLRTPIARTFALSDVTTAHTELQRSHPIGKFVLLP</sequence>
<dbReference type="RefSeq" id="WP_253655642.1">
    <property type="nucleotide sequence ID" value="NZ_BAAAOE010000005.1"/>
</dbReference>
<gene>
    <name evidence="4" type="ORF">LX12_003273</name>
</gene>
<protein>
    <submittedName>
        <fullName evidence="4">NADPH:quinone reductase</fullName>
    </submittedName>
</protein>
<dbReference type="PANTHER" id="PTHR48106:SF13">
    <property type="entry name" value="QUINONE OXIDOREDUCTASE-RELATED"/>
    <property type="match status" value="1"/>
</dbReference>
<dbReference type="SUPFAM" id="SSF51735">
    <property type="entry name" value="NAD(P)-binding Rossmann-fold domains"/>
    <property type="match status" value="1"/>
</dbReference>
<evidence type="ECO:0000256" key="1">
    <source>
        <dbReference type="ARBA" id="ARBA00022857"/>
    </source>
</evidence>
<evidence type="ECO:0000313" key="4">
    <source>
        <dbReference type="EMBL" id="MCP2162069.1"/>
    </source>
</evidence>
<dbReference type="InterPro" id="IPR036291">
    <property type="entry name" value="NAD(P)-bd_dom_sf"/>
</dbReference>
<dbReference type="CDD" id="cd05289">
    <property type="entry name" value="MDR_like_2"/>
    <property type="match status" value="1"/>
</dbReference>
<organism evidence="4 5">
    <name type="scientific">Williamsia serinedens</name>
    <dbReference type="NCBI Taxonomy" id="391736"/>
    <lineage>
        <taxon>Bacteria</taxon>
        <taxon>Bacillati</taxon>
        <taxon>Actinomycetota</taxon>
        <taxon>Actinomycetes</taxon>
        <taxon>Mycobacteriales</taxon>
        <taxon>Nocardiaceae</taxon>
        <taxon>Williamsia</taxon>
    </lineage>
</organism>